<proteinExistence type="predicted"/>
<protein>
    <recommendedName>
        <fullName evidence="4">Peptidase M50 domain-containing protein</fullName>
    </recommendedName>
</protein>
<evidence type="ECO:0008006" key="4">
    <source>
        <dbReference type="Google" id="ProtNLM"/>
    </source>
</evidence>
<dbReference type="EMBL" id="CP000885">
    <property type="protein sequence ID" value="ABX42484.1"/>
    <property type="molecule type" value="Genomic_DNA"/>
</dbReference>
<accession>A9KJ72</accession>
<feature type="transmembrane region" description="Helical" evidence="1">
    <location>
        <begin position="28"/>
        <end position="46"/>
    </location>
</feature>
<dbReference type="AlphaFoldDB" id="A9KJ72"/>
<gene>
    <name evidence="2" type="ordered locus">Cphy_2118</name>
</gene>
<evidence type="ECO:0000313" key="3">
    <source>
        <dbReference type="Proteomes" id="UP000000370"/>
    </source>
</evidence>
<keyword evidence="1" id="KW-1133">Transmembrane helix</keyword>
<feature type="transmembrane region" description="Helical" evidence="1">
    <location>
        <begin position="80"/>
        <end position="100"/>
    </location>
</feature>
<reference evidence="3" key="1">
    <citation type="submission" date="2007-11" db="EMBL/GenBank/DDBJ databases">
        <title>Complete genome sequence of Clostridium phytofermentans ISDg.</title>
        <authorList>
            <person name="Leschine S.B."/>
            <person name="Warnick T.A."/>
            <person name="Blanchard J.L."/>
            <person name="Schnell D.J."/>
            <person name="Petit E.L."/>
            <person name="LaTouf W.G."/>
            <person name="Copeland A."/>
            <person name="Lucas S."/>
            <person name="Lapidus A."/>
            <person name="Barry K."/>
            <person name="Glavina del Rio T."/>
            <person name="Dalin E."/>
            <person name="Tice H."/>
            <person name="Pitluck S."/>
            <person name="Kiss H."/>
            <person name="Brettin T."/>
            <person name="Bruce D."/>
            <person name="Detter J.C."/>
            <person name="Han C."/>
            <person name="Kuske C."/>
            <person name="Schmutz J."/>
            <person name="Larimer F."/>
            <person name="Land M."/>
            <person name="Hauser L."/>
            <person name="Kyrpides N."/>
            <person name="Kim E.A."/>
            <person name="Richardson P."/>
        </authorList>
    </citation>
    <scope>NUCLEOTIDE SEQUENCE [LARGE SCALE GENOMIC DNA]</scope>
    <source>
        <strain evidence="3">ATCC 700394 / DSM 18823 / ISDg</strain>
    </source>
</reference>
<evidence type="ECO:0000313" key="2">
    <source>
        <dbReference type="EMBL" id="ABX42484.1"/>
    </source>
</evidence>
<dbReference type="KEGG" id="cpy:Cphy_2118"/>
<keyword evidence="1" id="KW-0812">Transmembrane</keyword>
<dbReference type="eggNOG" id="COG1994">
    <property type="taxonomic scope" value="Bacteria"/>
</dbReference>
<keyword evidence="3" id="KW-1185">Reference proteome</keyword>
<keyword evidence="1" id="KW-0472">Membrane</keyword>
<dbReference type="Proteomes" id="UP000000370">
    <property type="component" value="Chromosome"/>
</dbReference>
<dbReference type="HOGENOM" id="CLU_061522_0_0_9"/>
<feature type="transmembrane region" description="Helical" evidence="1">
    <location>
        <begin position="168"/>
        <end position="188"/>
    </location>
</feature>
<evidence type="ECO:0000256" key="1">
    <source>
        <dbReference type="SAM" id="Phobius"/>
    </source>
</evidence>
<feature type="transmembrane region" description="Helical" evidence="1">
    <location>
        <begin position="135"/>
        <end position="161"/>
    </location>
</feature>
<dbReference type="OrthoDB" id="1069985at2"/>
<dbReference type="RefSeq" id="WP_012200138.1">
    <property type="nucleotide sequence ID" value="NC_010001.1"/>
</dbReference>
<feature type="transmembrane region" description="Helical" evidence="1">
    <location>
        <begin position="52"/>
        <end position="73"/>
    </location>
</feature>
<organism evidence="2 3">
    <name type="scientific">Lachnoclostridium phytofermentans (strain ATCC 700394 / DSM 18823 / ISDg)</name>
    <name type="common">Clostridium phytofermentans</name>
    <dbReference type="NCBI Taxonomy" id="357809"/>
    <lineage>
        <taxon>Bacteria</taxon>
        <taxon>Bacillati</taxon>
        <taxon>Bacillota</taxon>
        <taxon>Clostridia</taxon>
        <taxon>Lachnospirales</taxon>
        <taxon>Lachnospiraceae</taxon>
    </lineage>
</organism>
<sequence length="384" mass="44979">MEWSYKNICSLWEFRREDMKERKKKGRMLHVLSIVAGGILAIIWPYNKNSSFLSFFLIICVTVIICNLIHAIVHETGHLIGGLISGYRLISFRIFLLTFVKIDNHFKIKLQKLKGTGGQCLMLPPKGIEFAHCPYYLYIMGGIFFDMFITILVFFSAVWLCKSPLMKYLLLTYVVFGILLAIINYIPLPNVTTDGTNLRAIRRNKLLLQSFLQQLVIYQTLCAGKDFHEFTEEEIEIPKDADITEPINSLLLNIQYMKCLKIKDFKMAEDMLSKMESEYESMTRRMQFTIDVERLYLLLIQDVDIRGIKTHYKNIKKDMKKNKNIPSVLRTLYAYERIIHKEKNKVIPFIKRINVMLHTTPIKQEIQLNIELMEWVEKQIIAAA</sequence>
<name>A9KJ72_LACP7</name>